<dbReference type="AlphaFoldDB" id="X0Y3C5"/>
<dbReference type="EMBL" id="BARS01055156">
    <property type="protein sequence ID" value="GAG43213.1"/>
    <property type="molecule type" value="Genomic_DNA"/>
</dbReference>
<feature type="non-terminal residue" evidence="2">
    <location>
        <position position="208"/>
    </location>
</feature>
<dbReference type="InterPro" id="IPR023606">
    <property type="entry name" value="CoA-Trfase_III_dom_1_sf"/>
</dbReference>
<dbReference type="InterPro" id="IPR044855">
    <property type="entry name" value="CoA-Trfase_III_dom3_sf"/>
</dbReference>
<protein>
    <recommendedName>
        <fullName evidence="3">CoA transferase</fullName>
    </recommendedName>
</protein>
<gene>
    <name evidence="2" type="ORF">S01H1_81498</name>
</gene>
<dbReference type="GO" id="GO:0008410">
    <property type="term" value="F:CoA-transferase activity"/>
    <property type="evidence" value="ECO:0007669"/>
    <property type="project" value="TreeGrafter"/>
</dbReference>
<organism evidence="2">
    <name type="scientific">marine sediment metagenome</name>
    <dbReference type="NCBI Taxonomy" id="412755"/>
    <lineage>
        <taxon>unclassified sequences</taxon>
        <taxon>metagenomes</taxon>
        <taxon>ecological metagenomes</taxon>
    </lineage>
</organism>
<proteinExistence type="predicted"/>
<dbReference type="PANTHER" id="PTHR48207:SF4">
    <property type="entry name" value="BLL6097 PROTEIN"/>
    <property type="match status" value="1"/>
</dbReference>
<reference evidence="2" key="1">
    <citation type="journal article" date="2014" name="Front. Microbiol.">
        <title>High frequency of phylogenetically diverse reductive dehalogenase-homologous genes in deep subseafloor sedimentary metagenomes.</title>
        <authorList>
            <person name="Kawai M."/>
            <person name="Futagami T."/>
            <person name="Toyoda A."/>
            <person name="Takaki Y."/>
            <person name="Nishi S."/>
            <person name="Hori S."/>
            <person name="Arai W."/>
            <person name="Tsubouchi T."/>
            <person name="Morono Y."/>
            <person name="Uchiyama I."/>
            <person name="Ito T."/>
            <person name="Fujiyama A."/>
            <person name="Inagaki F."/>
            <person name="Takami H."/>
        </authorList>
    </citation>
    <scope>NUCLEOTIDE SEQUENCE</scope>
    <source>
        <strain evidence="2">Expedition CK06-06</strain>
    </source>
</reference>
<name>X0Y3C5_9ZZZZ</name>
<dbReference type="SUPFAM" id="SSF89796">
    <property type="entry name" value="CoA-transferase family III (CaiB/BaiF)"/>
    <property type="match status" value="1"/>
</dbReference>
<dbReference type="InterPro" id="IPR050483">
    <property type="entry name" value="CoA-transferase_III_domain"/>
</dbReference>
<dbReference type="InterPro" id="IPR003673">
    <property type="entry name" value="CoA-Trfase_fam_III"/>
</dbReference>
<evidence type="ECO:0000256" key="1">
    <source>
        <dbReference type="ARBA" id="ARBA00022679"/>
    </source>
</evidence>
<dbReference type="PANTHER" id="PTHR48207">
    <property type="entry name" value="SUCCINATE--HYDROXYMETHYLGLUTARATE COA-TRANSFERASE"/>
    <property type="match status" value="1"/>
</dbReference>
<sequence>PDRPPPRMATPLTDYIAGVYGAFGTVMAILERHRTGRGQVVDSALYEASFSFMEPHIPAFQQLGIVAKRAGSHLPGNAPNSIYPTRDGGFVLITAAADAVFQRLARAMGRADMIDDPLFATSIVRGENMSACDDAVTAWSTTLDMADVESAMDAAKVPAARIYTVADIFSDPHYKARDMLVEVEDDVLGPVTLAGVVPKLSASPGRIR</sequence>
<feature type="non-terminal residue" evidence="2">
    <location>
        <position position="1"/>
    </location>
</feature>
<accession>X0Y3C5</accession>
<evidence type="ECO:0000313" key="2">
    <source>
        <dbReference type="EMBL" id="GAG43213.1"/>
    </source>
</evidence>
<keyword evidence="1" id="KW-0808">Transferase</keyword>
<evidence type="ECO:0008006" key="3">
    <source>
        <dbReference type="Google" id="ProtNLM"/>
    </source>
</evidence>
<dbReference type="Gene3D" id="3.30.1540.10">
    <property type="entry name" value="formyl-coa transferase, domain 3"/>
    <property type="match status" value="1"/>
</dbReference>
<comment type="caution">
    <text evidence="2">The sequence shown here is derived from an EMBL/GenBank/DDBJ whole genome shotgun (WGS) entry which is preliminary data.</text>
</comment>
<dbReference type="Pfam" id="PF02515">
    <property type="entry name" value="CoA_transf_3"/>
    <property type="match status" value="1"/>
</dbReference>
<dbReference type="Gene3D" id="3.40.50.10540">
    <property type="entry name" value="Crotonobetainyl-coa:carnitine coa-transferase, domain 1"/>
    <property type="match status" value="1"/>
</dbReference>